<dbReference type="AlphaFoldDB" id="A0A0N0NSG5"/>
<dbReference type="VEuPathDB" id="FungiDB:AB675_892"/>
<feature type="transmembrane region" description="Helical" evidence="1">
    <location>
        <begin position="121"/>
        <end position="143"/>
    </location>
</feature>
<protein>
    <submittedName>
        <fullName evidence="2">Uncharacterized protein</fullName>
    </submittedName>
</protein>
<accession>A0A0N0NSG5</accession>
<sequence length="192" mass="20433">MTSTYRIDLASTTDAGPITSAEPVPSEPLLLNGPPDDGLRYYSWLDLLMGYRSTHLPYISYPEQALPGQAISDVLPSNVMVPTPSVLGVDANPAIITGTTAMPAFGHIGFDNPLATRLAPLPVLITIATVTYGALMYGAFLVLNKRVVGKKPKSKQRDTAWQETEAPSLGCHEVIMNATASTPSAHERASLG</sequence>
<gene>
    <name evidence="2" type="ORF">AB675_892</name>
</gene>
<name>A0A0N0NSG5_9EURO</name>
<comment type="caution">
    <text evidence="2">The sequence shown here is derived from an EMBL/GenBank/DDBJ whole genome shotgun (WGS) entry which is preliminary data.</text>
</comment>
<reference evidence="2 3" key="1">
    <citation type="submission" date="2015-06" db="EMBL/GenBank/DDBJ databases">
        <title>Draft genome of the ant-associated black yeast Phialophora attae CBS 131958.</title>
        <authorList>
            <person name="Moreno L.F."/>
            <person name="Stielow B.J."/>
            <person name="de Hoog S."/>
            <person name="Vicente V.A."/>
            <person name="Weiss V.A."/>
            <person name="de Vries M."/>
            <person name="Cruz L.M."/>
            <person name="Souza E.M."/>
        </authorList>
    </citation>
    <scope>NUCLEOTIDE SEQUENCE [LARGE SCALE GENOMIC DNA]</scope>
    <source>
        <strain evidence="2 3">CBS 131958</strain>
    </source>
</reference>
<keyword evidence="3" id="KW-1185">Reference proteome</keyword>
<dbReference type="EMBL" id="LFJN01000001">
    <property type="protein sequence ID" value="KPI45979.1"/>
    <property type="molecule type" value="Genomic_DNA"/>
</dbReference>
<keyword evidence="1" id="KW-0812">Transmembrane</keyword>
<organism evidence="2 3">
    <name type="scientific">Cyphellophora attinorum</name>
    <dbReference type="NCBI Taxonomy" id="1664694"/>
    <lineage>
        <taxon>Eukaryota</taxon>
        <taxon>Fungi</taxon>
        <taxon>Dikarya</taxon>
        <taxon>Ascomycota</taxon>
        <taxon>Pezizomycotina</taxon>
        <taxon>Eurotiomycetes</taxon>
        <taxon>Chaetothyriomycetidae</taxon>
        <taxon>Chaetothyriales</taxon>
        <taxon>Cyphellophoraceae</taxon>
        <taxon>Cyphellophora</taxon>
    </lineage>
</organism>
<dbReference type="RefSeq" id="XP_018005942.1">
    <property type="nucleotide sequence ID" value="XM_018149419.1"/>
</dbReference>
<keyword evidence="1" id="KW-1133">Transmembrane helix</keyword>
<dbReference type="GeneID" id="28741288"/>
<keyword evidence="1" id="KW-0472">Membrane</keyword>
<evidence type="ECO:0000313" key="3">
    <source>
        <dbReference type="Proteomes" id="UP000038010"/>
    </source>
</evidence>
<proteinExistence type="predicted"/>
<evidence type="ECO:0000313" key="2">
    <source>
        <dbReference type="EMBL" id="KPI45979.1"/>
    </source>
</evidence>
<dbReference type="Proteomes" id="UP000038010">
    <property type="component" value="Unassembled WGS sequence"/>
</dbReference>
<evidence type="ECO:0000256" key="1">
    <source>
        <dbReference type="SAM" id="Phobius"/>
    </source>
</evidence>